<dbReference type="OrthoDB" id="9790710at2"/>
<dbReference type="Proteomes" id="UP000292884">
    <property type="component" value="Unassembled WGS sequence"/>
</dbReference>
<dbReference type="PANTHER" id="PTHR12526">
    <property type="entry name" value="GLYCOSYLTRANSFERASE"/>
    <property type="match status" value="1"/>
</dbReference>
<feature type="domain" description="Glycosyl transferase family 1" evidence="1">
    <location>
        <begin position="190"/>
        <end position="356"/>
    </location>
</feature>
<organism evidence="2 3">
    <name type="scientific">Pedobacter frigiditerrae</name>
    <dbReference type="NCBI Taxonomy" id="2530452"/>
    <lineage>
        <taxon>Bacteria</taxon>
        <taxon>Pseudomonadati</taxon>
        <taxon>Bacteroidota</taxon>
        <taxon>Sphingobacteriia</taxon>
        <taxon>Sphingobacteriales</taxon>
        <taxon>Sphingobacteriaceae</taxon>
        <taxon>Pedobacter</taxon>
    </lineage>
</organism>
<dbReference type="RefSeq" id="WP_131552023.1">
    <property type="nucleotide sequence ID" value="NZ_SJSK01000001.1"/>
</dbReference>
<dbReference type="PANTHER" id="PTHR12526:SF630">
    <property type="entry name" value="GLYCOSYLTRANSFERASE"/>
    <property type="match status" value="1"/>
</dbReference>
<protein>
    <submittedName>
        <fullName evidence="2">Glycosyltransferase family 1 protein</fullName>
    </submittedName>
</protein>
<evidence type="ECO:0000259" key="1">
    <source>
        <dbReference type="Pfam" id="PF00534"/>
    </source>
</evidence>
<evidence type="ECO:0000313" key="2">
    <source>
        <dbReference type="EMBL" id="TCC94162.1"/>
    </source>
</evidence>
<proteinExistence type="predicted"/>
<dbReference type="AlphaFoldDB" id="A0A4R0N6A5"/>
<gene>
    <name evidence="2" type="ORF">EZ428_05125</name>
</gene>
<keyword evidence="3" id="KW-1185">Reference proteome</keyword>
<dbReference type="EMBL" id="SJSK01000001">
    <property type="protein sequence ID" value="TCC94162.1"/>
    <property type="molecule type" value="Genomic_DNA"/>
</dbReference>
<dbReference type="SUPFAM" id="SSF53756">
    <property type="entry name" value="UDP-Glycosyltransferase/glycogen phosphorylase"/>
    <property type="match status" value="1"/>
</dbReference>
<accession>A0A4R0N6A5</accession>
<dbReference type="Pfam" id="PF00534">
    <property type="entry name" value="Glycos_transf_1"/>
    <property type="match status" value="1"/>
</dbReference>
<evidence type="ECO:0000313" key="3">
    <source>
        <dbReference type="Proteomes" id="UP000292884"/>
    </source>
</evidence>
<reference evidence="2 3" key="1">
    <citation type="submission" date="2019-02" db="EMBL/GenBank/DDBJ databases">
        <title>Pedobacter sp. RP-1-13 sp. nov., isolated from Arctic soil.</title>
        <authorList>
            <person name="Dahal R.H."/>
        </authorList>
    </citation>
    <scope>NUCLEOTIDE SEQUENCE [LARGE SCALE GENOMIC DNA]</scope>
    <source>
        <strain evidence="2 3">RP-1-13</strain>
    </source>
</reference>
<dbReference type="Gene3D" id="3.40.50.2000">
    <property type="entry name" value="Glycogen Phosphorylase B"/>
    <property type="match status" value="2"/>
</dbReference>
<comment type="caution">
    <text evidence="2">The sequence shown here is derived from an EMBL/GenBank/DDBJ whole genome shotgun (WGS) entry which is preliminary data.</text>
</comment>
<keyword evidence="2" id="KW-0808">Transferase</keyword>
<name>A0A4R0N6A5_9SPHI</name>
<sequence>MDKKIKLLRIVTQAEVVPWHLKNFIERAEKDYDLYITGDNVSRYNEVYPYVTFIDNQIYRKVSIYHDLKALSKLIFICLKIRPQIMHSIMPKAGFLGAIAGLISFIPIRIHTFTGQVWNTKSGIGRMAYKFLDRFVLLCNTACLTDSPSQSNFLAQNGFLVKGKPIAYLGKGSLSGVNLEKFDVSIVKDRNVLRKELGIGENDFVYVYLARKSLIKGIKEIFESFNRLAFLPNTKLLFIGPDESNGYLDVLFEQYSNIKDKIISLGIVKDHEKYLAISDVLCLPSSSEGFGSVVIEASVLGVPAVGFDIVGLQDSIENDFSGILVPYKDVVRFSEAMLKLYKDEEKLMKMKVNARDRGLKYFSADAIYSFQNQFYKSLIKEKLNK</sequence>
<dbReference type="GO" id="GO:0016757">
    <property type="term" value="F:glycosyltransferase activity"/>
    <property type="evidence" value="ECO:0007669"/>
    <property type="project" value="InterPro"/>
</dbReference>
<dbReference type="InterPro" id="IPR001296">
    <property type="entry name" value="Glyco_trans_1"/>
</dbReference>